<evidence type="ECO:0000256" key="1">
    <source>
        <dbReference type="SAM" id="Phobius"/>
    </source>
</evidence>
<keyword evidence="1" id="KW-1133">Transmembrane helix</keyword>
<name>A0ABD5ZNE4_9EURY</name>
<keyword evidence="1" id="KW-0472">Membrane</keyword>
<evidence type="ECO:0000313" key="3">
    <source>
        <dbReference type="Proteomes" id="UP001596398"/>
    </source>
</evidence>
<dbReference type="RefSeq" id="WP_276235941.1">
    <property type="nucleotide sequence ID" value="NZ_CP119802.1"/>
</dbReference>
<reference evidence="2 3" key="1">
    <citation type="journal article" date="2019" name="Int. J. Syst. Evol. Microbiol.">
        <title>The Global Catalogue of Microorganisms (GCM) 10K type strain sequencing project: providing services to taxonomists for standard genome sequencing and annotation.</title>
        <authorList>
            <consortium name="The Broad Institute Genomics Platform"/>
            <consortium name="The Broad Institute Genome Sequencing Center for Infectious Disease"/>
            <person name="Wu L."/>
            <person name="Ma J."/>
        </authorList>
    </citation>
    <scope>NUCLEOTIDE SEQUENCE [LARGE SCALE GENOMIC DNA]</scope>
    <source>
        <strain evidence="2 3">DT85</strain>
    </source>
</reference>
<dbReference type="AlphaFoldDB" id="A0ABD5ZNE4"/>
<dbReference type="EMBL" id="JBHTAP010000001">
    <property type="protein sequence ID" value="MFC7234921.1"/>
    <property type="molecule type" value="Genomic_DNA"/>
</dbReference>
<organism evidence="2 3">
    <name type="scientific">Halosegnis marinus</name>
    <dbReference type="NCBI Taxonomy" id="3034023"/>
    <lineage>
        <taxon>Archaea</taxon>
        <taxon>Methanobacteriati</taxon>
        <taxon>Methanobacteriota</taxon>
        <taxon>Stenosarchaea group</taxon>
        <taxon>Halobacteria</taxon>
        <taxon>Halobacteriales</taxon>
        <taxon>Natronomonadaceae</taxon>
        <taxon>Halosegnis</taxon>
    </lineage>
</organism>
<keyword evidence="3" id="KW-1185">Reference proteome</keyword>
<protein>
    <submittedName>
        <fullName evidence="2">Uncharacterized protein</fullName>
    </submittedName>
</protein>
<evidence type="ECO:0000313" key="2">
    <source>
        <dbReference type="EMBL" id="MFC7234921.1"/>
    </source>
</evidence>
<sequence length="68" mass="7130">MQPERQRAAAAWAVLVVPFPVVAWFLAGRGDLTPLVVALYWFPAVALTLVGAFPSPRAAAGALRSAVA</sequence>
<feature type="transmembrane region" description="Helical" evidence="1">
    <location>
        <begin position="9"/>
        <end position="27"/>
    </location>
</feature>
<accession>A0ABD5ZNE4</accession>
<proteinExistence type="predicted"/>
<keyword evidence="1" id="KW-0812">Transmembrane</keyword>
<comment type="caution">
    <text evidence="2">The sequence shown here is derived from an EMBL/GenBank/DDBJ whole genome shotgun (WGS) entry which is preliminary data.</text>
</comment>
<gene>
    <name evidence="2" type="ORF">ACFQJ4_06255</name>
</gene>
<dbReference type="Proteomes" id="UP001596398">
    <property type="component" value="Unassembled WGS sequence"/>
</dbReference>
<dbReference type="GeneID" id="79266594"/>
<feature type="transmembrane region" description="Helical" evidence="1">
    <location>
        <begin position="33"/>
        <end position="54"/>
    </location>
</feature>